<evidence type="ECO:0000313" key="4">
    <source>
        <dbReference type="EMBL" id="KAJ4949856.1"/>
    </source>
</evidence>
<dbReference type="EMBL" id="JAMYWD010000178">
    <property type="protein sequence ID" value="KAJ4949856.1"/>
    <property type="molecule type" value="Genomic_DNA"/>
</dbReference>
<accession>A0A9Q0GMW8</accession>
<comment type="caution">
    <text evidence="4">The sequence shown here is derived from an EMBL/GenBank/DDBJ whole genome shotgun (WGS) entry which is preliminary data.</text>
</comment>
<evidence type="ECO:0000256" key="1">
    <source>
        <dbReference type="SAM" id="Coils"/>
    </source>
</evidence>
<feature type="region of interest" description="Disordered" evidence="2">
    <location>
        <begin position="74"/>
        <end position="102"/>
    </location>
</feature>
<protein>
    <submittedName>
        <fullName evidence="4">Uncharacterized protein</fullName>
    </submittedName>
</protein>
<feature type="signal peptide" evidence="3">
    <location>
        <begin position="1"/>
        <end position="17"/>
    </location>
</feature>
<feature type="compositionally biased region" description="Basic and acidic residues" evidence="2">
    <location>
        <begin position="74"/>
        <end position="98"/>
    </location>
</feature>
<keyword evidence="5" id="KW-1185">Reference proteome</keyword>
<gene>
    <name evidence="4" type="ORF">NE237_008276</name>
</gene>
<evidence type="ECO:0000256" key="2">
    <source>
        <dbReference type="SAM" id="MobiDB-lite"/>
    </source>
</evidence>
<evidence type="ECO:0000256" key="3">
    <source>
        <dbReference type="SAM" id="SignalP"/>
    </source>
</evidence>
<organism evidence="4 5">
    <name type="scientific">Protea cynaroides</name>
    <dbReference type="NCBI Taxonomy" id="273540"/>
    <lineage>
        <taxon>Eukaryota</taxon>
        <taxon>Viridiplantae</taxon>
        <taxon>Streptophyta</taxon>
        <taxon>Embryophyta</taxon>
        <taxon>Tracheophyta</taxon>
        <taxon>Spermatophyta</taxon>
        <taxon>Magnoliopsida</taxon>
        <taxon>Proteales</taxon>
        <taxon>Proteaceae</taxon>
        <taxon>Protea</taxon>
    </lineage>
</organism>
<dbReference type="AlphaFoldDB" id="A0A9Q0GMW8"/>
<evidence type="ECO:0000313" key="5">
    <source>
        <dbReference type="Proteomes" id="UP001141806"/>
    </source>
</evidence>
<reference evidence="4" key="1">
    <citation type="journal article" date="2023" name="Plant J.">
        <title>The genome of the king protea, Protea cynaroides.</title>
        <authorList>
            <person name="Chang J."/>
            <person name="Duong T.A."/>
            <person name="Schoeman C."/>
            <person name="Ma X."/>
            <person name="Roodt D."/>
            <person name="Barker N."/>
            <person name="Li Z."/>
            <person name="Van de Peer Y."/>
            <person name="Mizrachi E."/>
        </authorList>
    </citation>
    <scope>NUCLEOTIDE SEQUENCE</scope>
    <source>
        <tissue evidence="4">Young leaves</tissue>
    </source>
</reference>
<dbReference type="Proteomes" id="UP001141806">
    <property type="component" value="Unassembled WGS sequence"/>
</dbReference>
<feature type="chain" id="PRO_5040232660" evidence="3">
    <location>
        <begin position="18"/>
        <end position="181"/>
    </location>
</feature>
<keyword evidence="1" id="KW-0175">Coiled coil</keyword>
<sequence length="181" mass="20143">MLLKARVLLLLLQSSLSSSSFSSEFFSMTRVKKSNRRAIAWGGGQVSTSALAHSSGAPATRRGRTPPFLVHETRKGHDHDVHRAEHDKKREAKAKQAEGMRASLEAPMALPFAVTKYERDLSEVEKARDVLSEKLKGKEQEALELAGRVEKFERKVLDLKEDISKAMQTKSDALGSLEKED</sequence>
<proteinExistence type="predicted"/>
<name>A0A9Q0GMW8_9MAGN</name>
<keyword evidence="3" id="KW-0732">Signal</keyword>
<feature type="coiled-coil region" evidence="1">
    <location>
        <begin position="114"/>
        <end position="169"/>
    </location>
</feature>